<dbReference type="Proteomes" id="UP000057737">
    <property type="component" value="Unassembled WGS sequence"/>
</dbReference>
<reference evidence="1 2" key="1">
    <citation type="submission" date="2015-11" db="EMBL/GenBank/DDBJ databases">
        <title>Draft Genome Sequence of the Strain BR 10303 (Bradyrhizobium sp.) isolated from nodules of Centrolobium paraense.</title>
        <authorList>
            <person name="Zelli J.E."/>
            <person name="Simoes-Araujo J.L."/>
            <person name="Barauna A.C."/>
            <person name="Silva K."/>
        </authorList>
    </citation>
    <scope>NUCLEOTIDE SEQUENCE [LARGE SCALE GENOMIC DNA]</scope>
    <source>
        <strain evidence="1 2">BR 10303</strain>
    </source>
</reference>
<protein>
    <recommendedName>
        <fullName evidence="3">HTH merR-type domain-containing protein</fullName>
    </recommendedName>
</protein>
<evidence type="ECO:0000313" key="2">
    <source>
        <dbReference type="Proteomes" id="UP000057737"/>
    </source>
</evidence>
<comment type="caution">
    <text evidence="1">The sequence shown here is derived from an EMBL/GenBank/DDBJ whole genome shotgun (WGS) entry which is preliminary data.</text>
</comment>
<organism evidence="1 2">
    <name type="scientific">Bradyrhizobium macuxiense</name>
    <dbReference type="NCBI Taxonomy" id="1755647"/>
    <lineage>
        <taxon>Bacteria</taxon>
        <taxon>Pseudomonadati</taxon>
        <taxon>Pseudomonadota</taxon>
        <taxon>Alphaproteobacteria</taxon>
        <taxon>Hyphomicrobiales</taxon>
        <taxon>Nitrobacteraceae</taxon>
        <taxon>Bradyrhizobium</taxon>
    </lineage>
</organism>
<proteinExistence type="predicted"/>
<evidence type="ECO:0008006" key="3">
    <source>
        <dbReference type="Google" id="ProtNLM"/>
    </source>
</evidence>
<dbReference type="AlphaFoldDB" id="A0A109JSC7"/>
<accession>A0A109JSC7</accession>
<dbReference type="RefSeq" id="WP_066508010.1">
    <property type="nucleotide sequence ID" value="NZ_LNCU01000072.1"/>
</dbReference>
<evidence type="ECO:0000313" key="1">
    <source>
        <dbReference type="EMBL" id="KWV54235.1"/>
    </source>
</evidence>
<gene>
    <name evidence="1" type="ORF">AS156_00395</name>
</gene>
<dbReference type="OrthoDB" id="8455769at2"/>
<name>A0A109JSC7_9BRAD</name>
<keyword evidence="2" id="KW-1185">Reference proteome</keyword>
<sequence>MTPPRFDLAIAEACKVAQVPYEDFISTVMAGSYPCLPGAAPGSSRRFDETDLLALYIYGRLRAFGFGALRAGEYACRAHAVLTAQPQARSVSIALTPDGGKRVVVEQASLPSAAAMLAEQIQFDIGAIRQSPKQQSVQGSAAAPA</sequence>
<dbReference type="EMBL" id="LNCU01000072">
    <property type="protein sequence ID" value="KWV54235.1"/>
    <property type="molecule type" value="Genomic_DNA"/>
</dbReference>